<dbReference type="Proteomes" id="UP000823405">
    <property type="component" value="Unassembled WGS sequence"/>
</dbReference>
<sequence length="565" mass="64393">MQKDILPQHKHSFYHHHSAQHPQNGGWCYRRGFRNRTLVALLAIIFLSARILHTTFEFHLSSSSPLDNLEDDLENIIRVPTDNQHPTLTLSPAPVEPAFSLLDPNTKYLSYMPFAGITNQFLALQSAAFAARRLNRTLIIPPIVSNTHDKENTHQPWSDFFDLPRFTALTGVPVLEWSDVRPLDPLQYQLGVDHAARYGKGPRAQEWSELAQDITCQIVYGYGAPDLEINISAKYFMWHFLMRPNFVRPPPKKPETPIYNRKKIARDNVHEDDLVVMEDLLMRYSDYEDPKPEENNGQPSVLFMADMFNIKDPVEYDRLWLEAGRFFHFLPEVTEYARVLVHDETKGDVIQGALDDIIQQAARVDISPSDEDGQEQEEQEDLDGIEEEYTPTTIEQLAARAHLVVPTQEPTETPSAPPQNPYIAIHMRRGDIWKKCSSVNRAVCIIPFDLYEEAVSRAREQFALLSSSSSSLSSQHLPVIVTTDSESEEDFAKIEELGWHRLDHSKYGTAERWGFFGPAVIDAVVLAHSEVFVGSAKSTMTKVAALRQSAWWGRTALYPNTEEET</sequence>
<dbReference type="Gene3D" id="3.40.50.11340">
    <property type="match status" value="1"/>
</dbReference>
<evidence type="ECO:0000256" key="1">
    <source>
        <dbReference type="ARBA" id="ARBA00004240"/>
    </source>
</evidence>
<organism evidence="11 12">
    <name type="scientific">Linnemannia gamsii</name>
    <dbReference type="NCBI Taxonomy" id="64522"/>
    <lineage>
        <taxon>Eukaryota</taxon>
        <taxon>Fungi</taxon>
        <taxon>Fungi incertae sedis</taxon>
        <taxon>Mucoromycota</taxon>
        <taxon>Mortierellomycotina</taxon>
        <taxon>Mortierellomycetes</taxon>
        <taxon>Mortierellales</taxon>
        <taxon>Mortierellaceae</taxon>
        <taxon>Linnemannia</taxon>
    </lineage>
</organism>
<evidence type="ECO:0000256" key="6">
    <source>
        <dbReference type="ARBA" id="ARBA00023277"/>
    </source>
</evidence>
<gene>
    <name evidence="11" type="ORF">BGZ97_000364</name>
</gene>
<evidence type="ECO:0000256" key="5">
    <source>
        <dbReference type="ARBA" id="ARBA00023253"/>
    </source>
</evidence>
<comment type="subcellular location">
    <subcellularLocation>
        <location evidence="1">Endoplasmic reticulum</location>
    </subcellularLocation>
</comment>
<keyword evidence="4" id="KW-0256">Endoplasmic reticulum</keyword>
<keyword evidence="10" id="KW-0812">Transmembrane</keyword>
<evidence type="ECO:0000256" key="9">
    <source>
        <dbReference type="SAM" id="MobiDB-lite"/>
    </source>
</evidence>
<name>A0A9P6UKC7_9FUNG</name>
<dbReference type="AlphaFoldDB" id="A0A9P6UKC7"/>
<dbReference type="Gene3D" id="3.40.50.11350">
    <property type="match status" value="1"/>
</dbReference>
<accession>A0A9P6UKC7</accession>
<evidence type="ECO:0000256" key="8">
    <source>
        <dbReference type="ARBA" id="ARBA00026232"/>
    </source>
</evidence>
<evidence type="ECO:0000313" key="11">
    <source>
        <dbReference type="EMBL" id="KAG0307542.1"/>
    </source>
</evidence>
<dbReference type="EMBL" id="JAAAIN010001062">
    <property type="protein sequence ID" value="KAG0307542.1"/>
    <property type="molecule type" value="Genomic_DNA"/>
</dbReference>
<keyword evidence="10" id="KW-0472">Membrane</keyword>
<protein>
    <recommendedName>
        <fullName evidence="8">GDP-fucose protein O-fucosyltransferase 2</fullName>
    </recommendedName>
</protein>
<evidence type="ECO:0000256" key="2">
    <source>
        <dbReference type="ARBA" id="ARBA00004922"/>
    </source>
</evidence>
<keyword evidence="6" id="KW-0119">Carbohydrate metabolism</keyword>
<dbReference type="Pfam" id="PF10250">
    <property type="entry name" value="O-FucT"/>
    <property type="match status" value="1"/>
</dbReference>
<feature type="non-terminal residue" evidence="11">
    <location>
        <position position="565"/>
    </location>
</feature>
<evidence type="ECO:0000313" key="12">
    <source>
        <dbReference type="Proteomes" id="UP000823405"/>
    </source>
</evidence>
<dbReference type="PANTHER" id="PTHR13398">
    <property type="entry name" value="GDP-FUCOSE PROTEIN O-FUCOSYLTRANSFERASE 2"/>
    <property type="match status" value="1"/>
</dbReference>
<keyword evidence="12" id="KW-1185">Reference proteome</keyword>
<keyword evidence="10" id="KW-1133">Transmembrane helix</keyword>
<evidence type="ECO:0000256" key="7">
    <source>
        <dbReference type="ARBA" id="ARBA00025803"/>
    </source>
</evidence>
<proteinExistence type="inferred from homology"/>
<dbReference type="GO" id="GO:0005783">
    <property type="term" value="C:endoplasmic reticulum"/>
    <property type="evidence" value="ECO:0007669"/>
    <property type="project" value="UniProtKB-SubCell"/>
</dbReference>
<feature type="compositionally biased region" description="Acidic residues" evidence="9">
    <location>
        <begin position="368"/>
        <end position="385"/>
    </location>
</feature>
<dbReference type="GO" id="GO:0006004">
    <property type="term" value="P:fucose metabolic process"/>
    <property type="evidence" value="ECO:0007669"/>
    <property type="project" value="UniProtKB-KW"/>
</dbReference>
<feature type="region of interest" description="Disordered" evidence="9">
    <location>
        <begin position="366"/>
        <end position="385"/>
    </location>
</feature>
<dbReference type="PANTHER" id="PTHR13398:SF0">
    <property type="entry name" value="GDP-FUCOSE PROTEIN O-FUCOSYLTRANSFERASE 2"/>
    <property type="match status" value="1"/>
</dbReference>
<dbReference type="OrthoDB" id="423313at2759"/>
<comment type="pathway">
    <text evidence="2">Protein modification; protein glycosylation.</text>
</comment>
<keyword evidence="3" id="KW-0808">Transferase</keyword>
<evidence type="ECO:0000256" key="3">
    <source>
        <dbReference type="ARBA" id="ARBA00022679"/>
    </source>
</evidence>
<comment type="similarity">
    <text evidence="7">Belongs to the glycosyltransferase 68 family.</text>
</comment>
<feature type="transmembrane region" description="Helical" evidence="10">
    <location>
        <begin position="38"/>
        <end position="56"/>
    </location>
</feature>
<evidence type="ECO:0000256" key="4">
    <source>
        <dbReference type="ARBA" id="ARBA00022824"/>
    </source>
</evidence>
<evidence type="ECO:0000256" key="10">
    <source>
        <dbReference type="SAM" id="Phobius"/>
    </source>
</evidence>
<comment type="caution">
    <text evidence="11">The sequence shown here is derived from an EMBL/GenBank/DDBJ whole genome shotgun (WGS) entry which is preliminary data.</text>
</comment>
<reference evidence="11" key="1">
    <citation type="journal article" date="2020" name="Fungal Divers.">
        <title>Resolving the Mortierellaceae phylogeny through synthesis of multi-gene phylogenetics and phylogenomics.</title>
        <authorList>
            <person name="Vandepol N."/>
            <person name="Liber J."/>
            <person name="Desiro A."/>
            <person name="Na H."/>
            <person name="Kennedy M."/>
            <person name="Barry K."/>
            <person name="Grigoriev I.V."/>
            <person name="Miller A.N."/>
            <person name="O'Donnell K."/>
            <person name="Stajich J.E."/>
            <person name="Bonito G."/>
        </authorList>
    </citation>
    <scope>NUCLEOTIDE SEQUENCE</scope>
    <source>
        <strain evidence="11">NVP60</strain>
    </source>
</reference>
<dbReference type="CDD" id="cd11296">
    <property type="entry name" value="O-FucT_like"/>
    <property type="match status" value="1"/>
</dbReference>
<dbReference type="GO" id="GO:0046922">
    <property type="term" value="F:peptide-O-fucosyltransferase activity"/>
    <property type="evidence" value="ECO:0007669"/>
    <property type="project" value="InterPro"/>
</dbReference>
<keyword evidence="5" id="KW-0294">Fucose metabolism</keyword>
<dbReference type="InterPro" id="IPR045130">
    <property type="entry name" value="OFUT2-like"/>
</dbReference>
<dbReference type="InterPro" id="IPR019378">
    <property type="entry name" value="GDP-Fuc_O-FucTrfase"/>
</dbReference>